<dbReference type="InterPro" id="IPR001789">
    <property type="entry name" value="Sig_transdc_resp-reg_receiver"/>
</dbReference>
<dbReference type="PANTHER" id="PTHR37299">
    <property type="entry name" value="TRANSCRIPTIONAL REGULATOR-RELATED"/>
    <property type="match status" value="1"/>
</dbReference>
<comment type="caution">
    <text evidence="6">The sequence shown here is derived from an EMBL/GenBank/DDBJ whole genome shotgun (WGS) entry which is preliminary data.</text>
</comment>
<keyword evidence="3" id="KW-0597">Phosphoprotein</keyword>
<feature type="domain" description="Response regulatory" evidence="4">
    <location>
        <begin position="8"/>
        <end position="129"/>
    </location>
</feature>
<dbReference type="eggNOG" id="COG3279">
    <property type="taxonomic scope" value="Bacteria"/>
</dbReference>
<dbReference type="GO" id="GO:0000156">
    <property type="term" value="F:phosphorelay response regulator activity"/>
    <property type="evidence" value="ECO:0007669"/>
    <property type="project" value="InterPro"/>
</dbReference>
<dbReference type="InterPro" id="IPR011006">
    <property type="entry name" value="CheY-like_superfamily"/>
</dbReference>
<dbReference type="InterPro" id="IPR046947">
    <property type="entry name" value="LytR-like"/>
</dbReference>
<feature type="modified residue" description="4-aspartylphosphate" evidence="3">
    <location>
        <position position="60"/>
    </location>
</feature>
<dbReference type="PROSITE" id="PS50110">
    <property type="entry name" value="RESPONSE_REGULATORY"/>
    <property type="match status" value="1"/>
</dbReference>
<accession>U2KX01</accession>
<dbReference type="Pfam" id="PF04397">
    <property type="entry name" value="LytTR"/>
    <property type="match status" value="1"/>
</dbReference>
<dbReference type="GO" id="GO:0003677">
    <property type="term" value="F:DNA binding"/>
    <property type="evidence" value="ECO:0007669"/>
    <property type="project" value="UniProtKB-KW"/>
</dbReference>
<name>U2KX01_9FIRM</name>
<dbReference type="PROSITE" id="PS50930">
    <property type="entry name" value="HTH_LYTTR"/>
    <property type="match status" value="1"/>
</dbReference>
<keyword evidence="7" id="KW-1185">Reference proteome</keyword>
<organism evidence="6 7">
    <name type="scientific">Ruminococcus callidus ATCC 27760</name>
    <dbReference type="NCBI Taxonomy" id="411473"/>
    <lineage>
        <taxon>Bacteria</taxon>
        <taxon>Bacillati</taxon>
        <taxon>Bacillota</taxon>
        <taxon>Clostridia</taxon>
        <taxon>Eubacteriales</taxon>
        <taxon>Oscillospiraceae</taxon>
        <taxon>Ruminococcus</taxon>
    </lineage>
</organism>
<dbReference type="Gene3D" id="3.40.50.2300">
    <property type="match status" value="1"/>
</dbReference>
<dbReference type="STRING" id="411473.RUMCAL_01017"/>
<reference evidence="6 7" key="1">
    <citation type="submission" date="2013-07" db="EMBL/GenBank/DDBJ databases">
        <authorList>
            <person name="Weinstock G."/>
            <person name="Sodergren E."/>
            <person name="Wylie T."/>
            <person name="Fulton L."/>
            <person name="Fulton R."/>
            <person name="Fronick C."/>
            <person name="O'Laughlin M."/>
            <person name="Godfrey J."/>
            <person name="Miner T."/>
            <person name="Herter B."/>
            <person name="Appelbaum E."/>
            <person name="Cordes M."/>
            <person name="Lek S."/>
            <person name="Wollam A."/>
            <person name="Pepin K.H."/>
            <person name="Palsikar V.B."/>
            <person name="Mitreva M."/>
            <person name="Wilson R.K."/>
        </authorList>
    </citation>
    <scope>NUCLEOTIDE SEQUENCE [LARGE SCALE GENOMIC DNA]</scope>
    <source>
        <strain evidence="6 7">ATCC 27760</strain>
    </source>
</reference>
<dbReference type="Proteomes" id="UP000016662">
    <property type="component" value="Unassembled WGS sequence"/>
</dbReference>
<gene>
    <name evidence="6" type="ORF">RUMCAL_01017</name>
</gene>
<evidence type="ECO:0000259" key="5">
    <source>
        <dbReference type="PROSITE" id="PS50930"/>
    </source>
</evidence>
<comment type="function">
    <text evidence="2">May play the central regulatory role in sporulation. It may be an element of the effector pathway responsible for the activation of sporulation genes in response to nutritional stress. Spo0A may act in concert with spo0H (a sigma factor) to control the expression of some genes that are critical to the sporulation process.</text>
</comment>
<dbReference type="SMART" id="SM00850">
    <property type="entry name" value="LytTR"/>
    <property type="match status" value="1"/>
</dbReference>
<dbReference type="AlphaFoldDB" id="U2KX01"/>
<dbReference type="PANTHER" id="PTHR37299:SF1">
    <property type="entry name" value="STAGE 0 SPORULATION PROTEIN A HOMOLOG"/>
    <property type="match status" value="1"/>
</dbReference>
<dbReference type="Pfam" id="PF00072">
    <property type="entry name" value="Response_reg"/>
    <property type="match status" value="1"/>
</dbReference>
<protein>
    <recommendedName>
        <fullName evidence="1">Stage 0 sporulation protein A homolog</fullName>
    </recommendedName>
</protein>
<dbReference type="EMBL" id="AWVF01000113">
    <property type="protein sequence ID" value="ERJ96605.1"/>
    <property type="molecule type" value="Genomic_DNA"/>
</dbReference>
<dbReference type="PATRIC" id="fig|411473.3.peg.838"/>
<dbReference type="HOGENOM" id="CLU_000445_14_1_9"/>
<evidence type="ECO:0000256" key="3">
    <source>
        <dbReference type="PROSITE-ProRule" id="PRU00169"/>
    </source>
</evidence>
<dbReference type="SUPFAM" id="SSF52172">
    <property type="entry name" value="CheY-like"/>
    <property type="match status" value="1"/>
</dbReference>
<proteinExistence type="predicted"/>
<sequence>MRDWKMLRIVIFDDEERIGLQLKELLEQSGDDLVVDFFQDWHALQFYFSQHAHIDAVFMDICFQGSTSSGIDFAEKIAQSHSQTKFIYVTGHPREYLQQIFMSKTVNPFGYLPKPFDRKAVQDYLQKIRAASADSQDLFPFKPKKGQVVYLSLREVLYFSSDRRCVTAHTLHGSYEGYYQLSKLMESLPQYFYQCYKSYAINLHYVQRIDTKEVHIQEEIIPISAYGHRSVAENRAELVQRKSELYQS</sequence>
<evidence type="ECO:0000313" key="6">
    <source>
        <dbReference type="EMBL" id="ERJ96605.1"/>
    </source>
</evidence>
<dbReference type="SMART" id="SM00448">
    <property type="entry name" value="REC"/>
    <property type="match status" value="1"/>
</dbReference>
<feature type="domain" description="HTH LytTR-type" evidence="5">
    <location>
        <begin position="139"/>
        <end position="213"/>
    </location>
</feature>
<evidence type="ECO:0000259" key="4">
    <source>
        <dbReference type="PROSITE" id="PS50110"/>
    </source>
</evidence>
<dbReference type="InterPro" id="IPR007492">
    <property type="entry name" value="LytTR_DNA-bd_dom"/>
</dbReference>
<evidence type="ECO:0000256" key="2">
    <source>
        <dbReference type="ARBA" id="ARBA00024867"/>
    </source>
</evidence>
<keyword evidence="6" id="KW-0238">DNA-binding</keyword>
<evidence type="ECO:0000313" key="7">
    <source>
        <dbReference type="Proteomes" id="UP000016662"/>
    </source>
</evidence>
<dbReference type="OrthoDB" id="9790669at2"/>
<dbReference type="Gene3D" id="2.40.50.1020">
    <property type="entry name" value="LytTr DNA-binding domain"/>
    <property type="match status" value="1"/>
</dbReference>
<evidence type="ECO:0000256" key="1">
    <source>
        <dbReference type="ARBA" id="ARBA00018672"/>
    </source>
</evidence>